<dbReference type="AlphaFoldDB" id="A0A927I1Q0"/>
<dbReference type="GO" id="GO:0003700">
    <property type="term" value="F:DNA-binding transcription factor activity"/>
    <property type="evidence" value="ECO:0007669"/>
    <property type="project" value="InterPro"/>
</dbReference>
<sequence>MHGDSAAYQTVPRAVAVLPKSYAAGAATGWHSHPRAQLLYATSGLTLVTAEDGTWILPPQHALWIPPGLFHDVRMHGRVSMCSAYVTPEAVGILPKGCRVLEVTPLLASALVALAAEPMLYDEGGRGGHLAALILDEIGRAPETPLTLPLPRDPRLRRVCEALLKDPASALDIDAWAERAGASRRTLTRGFRAETGMSFGDWRARLRVVRALALATDGCPPHQIARAVGYADLRALRTAARRILGGVELSW</sequence>
<dbReference type="PANTHER" id="PTHR11019">
    <property type="entry name" value="HTH-TYPE TRANSCRIPTIONAL REGULATOR NIMR"/>
    <property type="match status" value="1"/>
</dbReference>
<protein>
    <submittedName>
        <fullName evidence="3">Helix-turn-helix transcriptional regulator</fullName>
    </submittedName>
</protein>
<feature type="domain" description="HTH araC/xylS-type" evidence="2">
    <location>
        <begin position="157"/>
        <end position="251"/>
    </location>
</feature>
<evidence type="ECO:0000313" key="3">
    <source>
        <dbReference type="EMBL" id="MBD3847632.1"/>
    </source>
</evidence>
<gene>
    <name evidence="3" type="ORF">IED13_18185</name>
</gene>
<dbReference type="CDD" id="cd06124">
    <property type="entry name" value="cupin_NimR-like_N"/>
    <property type="match status" value="1"/>
</dbReference>
<dbReference type="RefSeq" id="WP_133565991.1">
    <property type="nucleotide sequence ID" value="NZ_JACXWY010000012.1"/>
</dbReference>
<keyword evidence="4" id="KW-1185">Reference proteome</keyword>
<dbReference type="Gene3D" id="2.60.120.10">
    <property type="entry name" value="Jelly Rolls"/>
    <property type="match status" value="1"/>
</dbReference>
<dbReference type="InterPro" id="IPR014710">
    <property type="entry name" value="RmlC-like_jellyroll"/>
</dbReference>
<dbReference type="InterPro" id="IPR011051">
    <property type="entry name" value="RmlC_Cupin_sf"/>
</dbReference>
<dbReference type="InterPro" id="IPR003313">
    <property type="entry name" value="AraC-bd"/>
</dbReference>
<evidence type="ECO:0000313" key="4">
    <source>
        <dbReference type="Proteomes" id="UP000619295"/>
    </source>
</evidence>
<dbReference type="Pfam" id="PF02311">
    <property type="entry name" value="AraC_binding"/>
    <property type="match status" value="1"/>
</dbReference>
<dbReference type="Gene3D" id="1.10.10.60">
    <property type="entry name" value="Homeodomain-like"/>
    <property type="match status" value="1"/>
</dbReference>
<proteinExistence type="predicted"/>
<accession>A0A927I1Q0</accession>
<evidence type="ECO:0000259" key="2">
    <source>
        <dbReference type="PROSITE" id="PS01124"/>
    </source>
</evidence>
<dbReference type="SUPFAM" id="SSF51182">
    <property type="entry name" value="RmlC-like cupins"/>
    <property type="match status" value="1"/>
</dbReference>
<comment type="caution">
    <text evidence="3">The sequence shown here is derived from an EMBL/GenBank/DDBJ whole genome shotgun (WGS) entry which is preliminary data.</text>
</comment>
<organism evidence="3 4">
    <name type="scientific">Bosea spartocytisi</name>
    <dbReference type="NCBI Taxonomy" id="2773451"/>
    <lineage>
        <taxon>Bacteria</taxon>
        <taxon>Pseudomonadati</taxon>
        <taxon>Pseudomonadota</taxon>
        <taxon>Alphaproteobacteria</taxon>
        <taxon>Hyphomicrobiales</taxon>
        <taxon>Boseaceae</taxon>
        <taxon>Bosea</taxon>
    </lineage>
</organism>
<name>A0A927I1Q0_9HYPH</name>
<dbReference type="Proteomes" id="UP000619295">
    <property type="component" value="Unassembled WGS sequence"/>
</dbReference>
<dbReference type="GO" id="GO:0043565">
    <property type="term" value="F:sequence-specific DNA binding"/>
    <property type="evidence" value="ECO:0007669"/>
    <property type="project" value="InterPro"/>
</dbReference>
<dbReference type="SMART" id="SM00342">
    <property type="entry name" value="HTH_ARAC"/>
    <property type="match status" value="1"/>
</dbReference>
<keyword evidence="1" id="KW-0238">DNA-binding</keyword>
<evidence type="ECO:0000256" key="1">
    <source>
        <dbReference type="ARBA" id="ARBA00023125"/>
    </source>
</evidence>
<dbReference type="InterPro" id="IPR018060">
    <property type="entry name" value="HTH_AraC"/>
</dbReference>
<dbReference type="PANTHER" id="PTHR11019:SF159">
    <property type="entry name" value="TRANSCRIPTIONAL REGULATOR-RELATED"/>
    <property type="match status" value="1"/>
</dbReference>
<dbReference type="Pfam" id="PF12833">
    <property type="entry name" value="HTH_18"/>
    <property type="match status" value="1"/>
</dbReference>
<dbReference type="PROSITE" id="PS01124">
    <property type="entry name" value="HTH_ARAC_FAMILY_2"/>
    <property type="match status" value="1"/>
</dbReference>
<reference evidence="3" key="1">
    <citation type="submission" date="2020-09" db="EMBL/GenBank/DDBJ databases">
        <title>Bosea spartocytisi sp. nov. a root nodule endophyte of Spartocytisus supranubius in the high mountain ecosystem fo the Teide National Park (Canary Islands, Spain).</title>
        <authorList>
            <person name="Pulido-Suarez L."/>
            <person name="Peix A."/>
            <person name="Igual J.M."/>
            <person name="Socas-Perez N."/>
            <person name="Velazquez E."/>
            <person name="Flores-Felix J.D."/>
            <person name="Leon-Barrios M."/>
        </authorList>
    </citation>
    <scope>NUCLEOTIDE SEQUENCE</scope>
    <source>
        <strain evidence="3">SSUT16</strain>
    </source>
</reference>
<dbReference type="EMBL" id="JACXWY010000012">
    <property type="protein sequence ID" value="MBD3847632.1"/>
    <property type="molecule type" value="Genomic_DNA"/>
</dbReference>